<accession>A0AAD3DA16</accession>
<dbReference type="InterPro" id="IPR029071">
    <property type="entry name" value="Ubiquitin-like_domsf"/>
</dbReference>
<dbReference type="AlphaFoldDB" id="A0AAD3DA16"/>
<dbReference type="SMART" id="SM00580">
    <property type="entry name" value="PUG"/>
    <property type="match status" value="1"/>
</dbReference>
<evidence type="ECO:0000313" key="4">
    <source>
        <dbReference type="Proteomes" id="UP001054902"/>
    </source>
</evidence>
<keyword evidence="4" id="KW-1185">Reference proteome</keyword>
<comment type="caution">
    <text evidence="3">The sequence shown here is derived from an EMBL/GenBank/DDBJ whole genome shotgun (WGS) entry which is preliminary data.</text>
</comment>
<feature type="domain" description="Ubiquitin-like" evidence="2">
    <location>
        <begin position="4"/>
        <end position="80"/>
    </location>
</feature>
<dbReference type="Proteomes" id="UP001054902">
    <property type="component" value="Unassembled WGS sequence"/>
</dbReference>
<protein>
    <recommendedName>
        <fullName evidence="2">Ubiquitin-like domain-containing protein</fullName>
    </recommendedName>
</protein>
<name>A0AAD3DA16_9STRA</name>
<evidence type="ECO:0000256" key="1">
    <source>
        <dbReference type="SAM" id="MobiDB-lite"/>
    </source>
</evidence>
<organism evidence="3 4">
    <name type="scientific">Chaetoceros tenuissimus</name>
    <dbReference type="NCBI Taxonomy" id="426638"/>
    <lineage>
        <taxon>Eukaryota</taxon>
        <taxon>Sar</taxon>
        <taxon>Stramenopiles</taxon>
        <taxon>Ochrophyta</taxon>
        <taxon>Bacillariophyta</taxon>
        <taxon>Coscinodiscophyceae</taxon>
        <taxon>Chaetocerotophycidae</taxon>
        <taxon>Chaetocerotales</taxon>
        <taxon>Chaetocerotaceae</taxon>
        <taxon>Chaetoceros</taxon>
    </lineage>
</organism>
<dbReference type="InterPro" id="IPR000626">
    <property type="entry name" value="Ubiquitin-like_dom"/>
</dbReference>
<feature type="compositionally biased region" description="Low complexity" evidence="1">
    <location>
        <begin position="401"/>
        <end position="444"/>
    </location>
</feature>
<evidence type="ECO:0000313" key="3">
    <source>
        <dbReference type="EMBL" id="GFH60202.1"/>
    </source>
</evidence>
<feature type="region of interest" description="Disordered" evidence="1">
    <location>
        <begin position="401"/>
        <end position="462"/>
    </location>
</feature>
<evidence type="ECO:0000259" key="2">
    <source>
        <dbReference type="PROSITE" id="PS50053"/>
    </source>
</evidence>
<dbReference type="InterPro" id="IPR018997">
    <property type="entry name" value="PUB_domain"/>
</dbReference>
<dbReference type="Gene3D" id="1.20.58.2190">
    <property type="match status" value="1"/>
</dbReference>
<dbReference type="EMBL" id="BLLK01000069">
    <property type="protein sequence ID" value="GFH60202.1"/>
    <property type="molecule type" value="Genomic_DNA"/>
</dbReference>
<dbReference type="GO" id="GO:0005737">
    <property type="term" value="C:cytoplasm"/>
    <property type="evidence" value="ECO:0007669"/>
    <property type="project" value="TreeGrafter"/>
</dbReference>
<dbReference type="Pfam" id="PF00240">
    <property type="entry name" value="ubiquitin"/>
    <property type="match status" value="1"/>
</dbReference>
<dbReference type="CDD" id="cd17039">
    <property type="entry name" value="Ubl_ubiquitin_like"/>
    <property type="match status" value="1"/>
</dbReference>
<dbReference type="PANTHER" id="PTHR23153">
    <property type="entry name" value="UBX-RELATED"/>
    <property type="match status" value="1"/>
</dbReference>
<dbReference type="CDD" id="cd09212">
    <property type="entry name" value="PUB"/>
    <property type="match status" value="1"/>
</dbReference>
<dbReference type="Gene3D" id="3.10.20.90">
    <property type="entry name" value="Phosphatidylinositol 3-kinase Catalytic Subunit, Chain A, domain 1"/>
    <property type="match status" value="1"/>
</dbReference>
<dbReference type="InterPro" id="IPR036339">
    <property type="entry name" value="PUB-like_dom_sf"/>
</dbReference>
<proteinExistence type="predicted"/>
<dbReference type="PANTHER" id="PTHR23153:SF38">
    <property type="entry name" value="UBX DOMAIN-CONTAINING PROTEIN 6"/>
    <property type="match status" value="1"/>
</dbReference>
<reference evidence="3 4" key="1">
    <citation type="journal article" date="2021" name="Sci. Rep.">
        <title>The genome of the diatom Chaetoceros tenuissimus carries an ancient integrated fragment of an extant virus.</title>
        <authorList>
            <person name="Hongo Y."/>
            <person name="Kimura K."/>
            <person name="Takaki Y."/>
            <person name="Yoshida Y."/>
            <person name="Baba S."/>
            <person name="Kobayashi G."/>
            <person name="Nagasaki K."/>
            <person name="Hano T."/>
            <person name="Tomaru Y."/>
        </authorList>
    </citation>
    <scope>NUCLEOTIDE SEQUENCE [LARGE SCALE GENOMIC DNA]</scope>
    <source>
        <strain evidence="3 4">NIES-3715</strain>
    </source>
</reference>
<dbReference type="SUPFAM" id="SSF54236">
    <property type="entry name" value="Ubiquitin-like"/>
    <property type="match status" value="1"/>
</dbReference>
<dbReference type="Pfam" id="PF09409">
    <property type="entry name" value="PUB"/>
    <property type="match status" value="1"/>
</dbReference>
<sequence length="462" mass="49658">MSTINISLSLMNPPRRVPIELDTSASAKVLFDKASSATTIPASGMKLIYRGRIILSRDDDISVVEEFKLEEGSVIHCMGKPAEKPLPAAETSTSTSIPSAASTPVVASTVSTPSNPVAAPTPAAPSGPVTLQSSLAKIKSNHPAADYKTAVTTLTKLLGNVIDNPIEEKYRKVKKSNAAFQKRLGSMTGADEAITSIGFKTVGEEYVLTPSPEAWPKLLDAKKTLDQALKDFDAEQAEQLQQQQQMRSNDMGFGSGMNSNNMGGMPNFNMPGMGGMGMPDPAMIQNMMSNPQMLQSMLQNPMVQQMMQNDPMLANNPMMQQQMRMLANNPQMLEQLSRMMADPATMERMRNMMQTMRGGNGMGMGNMPAAPATNASNTGTNSTAPDFQRQMEMMRQFASMTGANNGTNSSSTSANNNATNSATSGQQQQNQGNNGNSGNGNDQQMTEEEMLAEAIARSLREQ</sequence>
<dbReference type="PROSITE" id="PS50053">
    <property type="entry name" value="UBIQUITIN_2"/>
    <property type="match status" value="1"/>
</dbReference>
<dbReference type="SUPFAM" id="SSF143503">
    <property type="entry name" value="PUG domain-like"/>
    <property type="match status" value="1"/>
</dbReference>
<gene>
    <name evidence="3" type="ORF">CTEN210_16678</name>
</gene>